<feature type="compositionally biased region" description="Polar residues" evidence="1">
    <location>
        <begin position="53"/>
        <end position="70"/>
    </location>
</feature>
<proteinExistence type="predicted"/>
<dbReference type="EMBL" id="CP144089">
    <property type="protein sequence ID" value="WWD03504.1"/>
    <property type="molecule type" value="Genomic_DNA"/>
</dbReference>
<reference evidence="2 3" key="1">
    <citation type="submission" date="2024-01" db="EMBL/GenBank/DDBJ databases">
        <title>Comparative genomics of Cryptococcus and Kwoniella reveals pathogenesis evolution and contrasting modes of karyotype evolution via chromosome fusion or intercentromeric recombination.</title>
        <authorList>
            <person name="Coelho M.A."/>
            <person name="David-Palma M."/>
            <person name="Shea T."/>
            <person name="Bowers K."/>
            <person name="McGinley-Smith S."/>
            <person name="Mohammad A.W."/>
            <person name="Gnirke A."/>
            <person name="Yurkov A.M."/>
            <person name="Nowrousian M."/>
            <person name="Sun S."/>
            <person name="Cuomo C.A."/>
            <person name="Heitman J."/>
        </authorList>
    </citation>
    <scope>NUCLEOTIDE SEQUENCE [LARGE SCALE GENOMIC DNA]</scope>
    <source>
        <strain evidence="2 3">PYCC6329</strain>
    </source>
</reference>
<protein>
    <submittedName>
        <fullName evidence="2">Uncharacterized protein</fullName>
    </submittedName>
</protein>
<evidence type="ECO:0000313" key="3">
    <source>
        <dbReference type="Proteomes" id="UP001358614"/>
    </source>
</evidence>
<dbReference type="Proteomes" id="UP001358614">
    <property type="component" value="Chromosome 1"/>
</dbReference>
<name>A0AAX4KBF7_9TREE</name>
<evidence type="ECO:0000256" key="1">
    <source>
        <dbReference type="SAM" id="MobiDB-lite"/>
    </source>
</evidence>
<dbReference type="KEGG" id="ker:91100360"/>
<gene>
    <name evidence="2" type="ORF">V865_001556</name>
</gene>
<sequence>MFCRTPEDVNATTSYRTSMQISNINQDDQDESFQFDIHSITSTKPRSRSRSTVQVSFNPPESEIQPSSLSMEGDESGLSTQIIFGERYKLSPFHVTYNGGIPMYDLQPVSNGGESRERWGKGDISQVVFNNDFAFEISTFVNTNINTNTNTNTTDSSNLQGNPTSADSATNTSTNERDSGRVTVEGWMFCKSESALKEHQSQLGRASRSGKSWKRPSGRMGDVWGKIIGQTRSRDITRSDKSSKRLGDEF</sequence>
<feature type="compositionally biased region" description="Basic and acidic residues" evidence="1">
    <location>
        <begin position="232"/>
        <end position="250"/>
    </location>
</feature>
<feature type="region of interest" description="Disordered" evidence="1">
    <location>
        <begin position="198"/>
        <end position="250"/>
    </location>
</feature>
<evidence type="ECO:0000313" key="2">
    <source>
        <dbReference type="EMBL" id="WWD03504.1"/>
    </source>
</evidence>
<keyword evidence="3" id="KW-1185">Reference proteome</keyword>
<feature type="compositionally biased region" description="Low complexity" evidence="1">
    <location>
        <begin position="164"/>
        <end position="174"/>
    </location>
</feature>
<feature type="region of interest" description="Disordered" evidence="1">
    <location>
        <begin position="43"/>
        <end position="74"/>
    </location>
</feature>
<accession>A0AAX4KBF7</accession>
<dbReference type="GeneID" id="91100360"/>
<dbReference type="AlphaFoldDB" id="A0AAX4KBF7"/>
<organism evidence="2 3">
    <name type="scientific">Kwoniella europaea PYCC6329</name>
    <dbReference type="NCBI Taxonomy" id="1423913"/>
    <lineage>
        <taxon>Eukaryota</taxon>
        <taxon>Fungi</taxon>
        <taxon>Dikarya</taxon>
        <taxon>Basidiomycota</taxon>
        <taxon>Agaricomycotina</taxon>
        <taxon>Tremellomycetes</taxon>
        <taxon>Tremellales</taxon>
        <taxon>Cryptococcaceae</taxon>
        <taxon>Kwoniella</taxon>
    </lineage>
</organism>
<feature type="region of interest" description="Disordered" evidence="1">
    <location>
        <begin position="149"/>
        <end position="180"/>
    </location>
</feature>
<dbReference type="RefSeq" id="XP_066081471.1">
    <property type="nucleotide sequence ID" value="XM_066225374.1"/>
</dbReference>